<evidence type="ECO:0000256" key="3">
    <source>
        <dbReference type="ARBA" id="ARBA00022833"/>
    </source>
</evidence>
<dbReference type="InterPro" id="IPR047126">
    <property type="entry name" value="RNF141-like"/>
</dbReference>
<dbReference type="PROSITE" id="PS00518">
    <property type="entry name" value="ZF_RING_1"/>
    <property type="match status" value="1"/>
</dbReference>
<keyword evidence="2 4" id="KW-0863">Zinc-finger</keyword>
<evidence type="ECO:0000313" key="8">
    <source>
        <dbReference type="EMBL" id="CAG2231008.1"/>
    </source>
</evidence>
<feature type="transmembrane region" description="Helical" evidence="6">
    <location>
        <begin position="243"/>
        <end position="260"/>
    </location>
</feature>
<evidence type="ECO:0000256" key="6">
    <source>
        <dbReference type="SAM" id="Phobius"/>
    </source>
</evidence>
<dbReference type="PANTHER" id="PTHR12109">
    <property type="entry name" value="RING FINGER PROTEIN 141-RELATED"/>
    <property type="match status" value="1"/>
</dbReference>
<keyword evidence="1" id="KW-0479">Metal-binding</keyword>
<dbReference type="Proteomes" id="UP000683360">
    <property type="component" value="Unassembled WGS sequence"/>
</dbReference>
<dbReference type="Pfam" id="PF13639">
    <property type="entry name" value="zf-RING_2"/>
    <property type="match status" value="1"/>
</dbReference>
<dbReference type="EMBL" id="CAJPWZ010002131">
    <property type="protein sequence ID" value="CAG2231008.1"/>
    <property type="molecule type" value="Genomic_DNA"/>
</dbReference>
<dbReference type="PANTHER" id="PTHR12109:SF5">
    <property type="entry name" value="RING-TYPE DOMAIN-CONTAINING PROTEIN"/>
    <property type="match status" value="1"/>
</dbReference>
<feature type="transmembrane region" description="Helical" evidence="6">
    <location>
        <begin position="281"/>
        <end position="300"/>
    </location>
</feature>
<reference evidence="8" key="1">
    <citation type="submission" date="2021-03" db="EMBL/GenBank/DDBJ databases">
        <authorList>
            <person name="Bekaert M."/>
        </authorList>
    </citation>
    <scope>NUCLEOTIDE SEQUENCE</scope>
</reference>
<dbReference type="SUPFAM" id="SSF57850">
    <property type="entry name" value="RING/U-box"/>
    <property type="match status" value="1"/>
</dbReference>
<proteinExistence type="predicted"/>
<organism evidence="8 9">
    <name type="scientific">Mytilus edulis</name>
    <name type="common">Blue mussel</name>
    <dbReference type="NCBI Taxonomy" id="6550"/>
    <lineage>
        <taxon>Eukaryota</taxon>
        <taxon>Metazoa</taxon>
        <taxon>Spiralia</taxon>
        <taxon>Lophotrochozoa</taxon>
        <taxon>Mollusca</taxon>
        <taxon>Bivalvia</taxon>
        <taxon>Autobranchia</taxon>
        <taxon>Pteriomorphia</taxon>
        <taxon>Mytilida</taxon>
        <taxon>Mytiloidea</taxon>
        <taxon>Mytilidae</taxon>
        <taxon>Mytilinae</taxon>
        <taxon>Mytilus</taxon>
    </lineage>
</organism>
<evidence type="ECO:0000259" key="7">
    <source>
        <dbReference type="PROSITE" id="PS50089"/>
    </source>
</evidence>
<gene>
    <name evidence="8" type="ORF">MEDL_43838</name>
</gene>
<feature type="transmembrane region" description="Helical" evidence="6">
    <location>
        <begin position="320"/>
        <end position="342"/>
    </location>
</feature>
<dbReference type="InterPro" id="IPR017907">
    <property type="entry name" value="Znf_RING_CS"/>
</dbReference>
<evidence type="ECO:0000256" key="2">
    <source>
        <dbReference type="ARBA" id="ARBA00022771"/>
    </source>
</evidence>
<comment type="caution">
    <text evidence="8">The sequence shown here is derived from an EMBL/GenBank/DDBJ whole genome shotgun (WGS) entry which is preliminary data.</text>
</comment>
<feature type="transmembrane region" description="Helical" evidence="6">
    <location>
        <begin position="170"/>
        <end position="189"/>
    </location>
</feature>
<dbReference type="InterPro" id="IPR013083">
    <property type="entry name" value="Znf_RING/FYVE/PHD"/>
</dbReference>
<keyword evidence="9" id="KW-1185">Reference proteome</keyword>
<dbReference type="PROSITE" id="PS50089">
    <property type="entry name" value="ZF_RING_2"/>
    <property type="match status" value="1"/>
</dbReference>
<sequence>MHYNRILNDMEGEIQRLREENVNSRHEIQHLDIKHSNRGVRSTLAICSRGNSQQHHRRGGGYPRIIANSETELQHLGFMATCVICLETITNKTVCIPCYHEFCSSCILEWNLQNNTCPLCRKNVVNVQIVPSLLSASYQYLNNILRRLRNFNTAFIHQYQYHLRMSDDSAIEYVIIFALIPFILVYGNMGVRYIRNVINVQIVPSVLSINEHCVNTNLRHSQNLNSAYRHQYQHHSRMSNDSVITNVILFALIPFCLVYGDMGVRYMYPPMSTGCRYVYESVKNLAYGIAGIFINITHVMDKLNQGFQKVMEGFETFCHAELSLFSSILKLIWELYIVLLRIATVLTDGVQNLVINFFYGIWYGIWDVMKELWEFVTKVPPEVGRILSDACWVVLRMMLYFNINRLVRYLIK</sequence>
<protein>
    <recommendedName>
        <fullName evidence="7">RING-type domain-containing protein</fullName>
    </recommendedName>
</protein>
<dbReference type="InterPro" id="IPR001841">
    <property type="entry name" value="Znf_RING"/>
</dbReference>
<keyword evidence="3" id="KW-0862">Zinc</keyword>
<accession>A0A8S3TIX7</accession>
<dbReference type="OrthoDB" id="1630758at2759"/>
<feature type="coiled-coil region" evidence="5">
    <location>
        <begin position="7"/>
        <end position="34"/>
    </location>
</feature>
<evidence type="ECO:0000313" key="9">
    <source>
        <dbReference type="Proteomes" id="UP000683360"/>
    </source>
</evidence>
<evidence type="ECO:0000256" key="4">
    <source>
        <dbReference type="PROSITE-ProRule" id="PRU00175"/>
    </source>
</evidence>
<feature type="transmembrane region" description="Helical" evidence="6">
    <location>
        <begin position="386"/>
        <end position="403"/>
    </location>
</feature>
<name>A0A8S3TIX7_MYTED</name>
<feature type="transmembrane region" description="Helical" evidence="6">
    <location>
        <begin position="349"/>
        <end position="366"/>
    </location>
</feature>
<dbReference type="AlphaFoldDB" id="A0A8S3TIX7"/>
<dbReference type="GO" id="GO:0008270">
    <property type="term" value="F:zinc ion binding"/>
    <property type="evidence" value="ECO:0007669"/>
    <property type="project" value="UniProtKB-KW"/>
</dbReference>
<keyword evidence="6" id="KW-0812">Transmembrane</keyword>
<evidence type="ECO:0000256" key="5">
    <source>
        <dbReference type="SAM" id="Coils"/>
    </source>
</evidence>
<evidence type="ECO:0000256" key="1">
    <source>
        <dbReference type="ARBA" id="ARBA00022723"/>
    </source>
</evidence>
<dbReference type="SMART" id="SM00184">
    <property type="entry name" value="RING"/>
    <property type="match status" value="1"/>
</dbReference>
<keyword evidence="6" id="KW-1133">Transmembrane helix</keyword>
<keyword evidence="6" id="KW-0472">Membrane</keyword>
<dbReference type="Gene3D" id="3.30.40.10">
    <property type="entry name" value="Zinc/RING finger domain, C3HC4 (zinc finger)"/>
    <property type="match status" value="1"/>
</dbReference>
<keyword evidence="5" id="KW-0175">Coiled coil</keyword>
<feature type="domain" description="RING-type" evidence="7">
    <location>
        <begin position="82"/>
        <end position="121"/>
    </location>
</feature>